<dbReference type="Proteomes" id="UP001295462">
    <property type="component" value="Unassembled WGS sequence"/>
</dbReference>
<keyword evidence="1" id="KW-0812">Transmembrane</keyword>
<dbReference type="AlphaFoldDB" id="A0AAU9QPV2"/>
<comment type="caution">
    <text evidence="2">The sequence shown here is derived from an EMBL/GenBank/DDBJ whole genome shotgun (WGS) entry which is preliminary data.</text>
</comment>
<proteinExistence type="predicted"/>
<evidence type="ECO:0000313" key="2">
    <source>
        <dbReference type="EMBL" id="CAH1592241.1"/>
    </source>
</evidence>
<keyword evidence="1" id="KW-0472">Membrane</keyword>
<protein>
    <submittedName>
        <fullName evidence="2">Uncharacterized protein</fullName>
    </submittedName>
</protein>
<dbReference type="EMBL" id="CAKMUD010000078">
    <property type="protein sequence ID" value="CAH1592241.1"/>
    <property type="molecule type" value="Genomic_DNA"/>
</dbReference>
<sequence length="58" mass="6768">MTYALSENNLTEFKCYSRTGVDLALIFVYIIHMNLIGLCMNALAFPSQVELRRFYICR</sequence>
<accession>A0AAU9QPV2</accession>
<feature type="transmembrane region" description="Helical" evidence="1">
    <location>
        <begin position="23"/>
        <end position="45"/>
    </location>
</feature>
<organism evidence="2 3">
    <name type="scientific">Vibrio jasicida</name>
    <dbReference type="NCBI Taxonomy" id="766224"/>
    <lineage>
        <taxon>Bacteria</taxon>
        <taxon>Pseudomonadati</taxon>
        <taxon>Pseudomonadota</taxon>
        <taxon>Gammaproteobacteria</taxon>
        <taxon>Vibrionales</taxon>
        <taxon>Vibrionaceae</taxon>
        <taxon>Vibrio</taxon>
    </lineage>
</organism>
<reference evidence="2" key="1">
    <citation type="submission" date="2022-01" db="EMBL/GenBank/DDBJ databases">
        <authorList>
            <person name="Lagorce A."/>
        </authorList>
    </citation>
    <scope>NUCLEOTIDE SEQUENCE</scope>
    <source>
        <strain evidence="2">Th15_F1_A12</strain>
    </source>
</reference>
<gene>
    <name evidence="2" type="ORF">THF1A12_250033</name>
</gene>
<name>A0AAU9QPV2_9VIBR</name>
<evidence type="ECO:0000313" key="3">
    <source>
        <dbReference type="Proteomes" id="UP001295462"/>
    </source>
</evidence>
<keyword evidence="1" id="KW-1133">Transmembrane helix</keyword>
<evidence type="ECO:0000256" key="1">
    <source>
        <dbReference type="SAM" id="Phobius"/>
    </source>
</evidence>